<dbReference type="AlphaFoldDB" id="A0A173SDT5"/>
<name>A0A173SDT5_9FIRM</name>
<evidence type="ECO:0000313" key="4">
    <source>
        <dbReference type="EMBL" id="MTK21552.1"/>
    </source>
</evidence>
<comment type="similarity">
    <text evidence="2">Belongs to the bacterial solute-binding protein SsuA/TauA family.</text>
</comment>
<protein>
    <submittedName>
        <fullName evidence="4">ABC transporter substrate-binding protein</fullName>
    </submittedName>
</protein>
<comment type="subcellular location">
    <subcellularLocation>
        <location evidence="1">Periplasm</location>
    </subcellularLocation>
</comment>
<reference evidence="4 5" key="1">
    <citation type="journal article" date="2019" name="Nat. Med.">
        <title>A library of human gut bacterial isolates paired with longitudinal multiomics data enables mechanistic microbiome research.</title>
        <authorList>
            <person name="Poyet M."/>
            <person name="Groussin M."/>
            <person name="Gibbons S.M."/>
            <person name="Avila-Pacheco J."/>
            <person name="Jiang X."/>
            <person name="Kearney S.M."/>
            <person name="Perrotta A.R."/>
            <person name="Berdy B."/>
            <person name="Zhao S."/>
            <person name="Lieberman T.D."/>
            <person name="Swanson P.K."/>
            <person name="Smith M."/>
            <person name="Roesemann S."/>
            <person name="Alexander J.E."/>
            <person name="Rich S.A."/>
            <person name="Livny J."/>
            <person name="Vlamakis H."/>
            <person name="Clish C."/>
            <person name="Bullock K."/>
            <person name="Deik A."/>
            <person name="Scott J."/>
            <person name="Pierce K.A."/>
            <person name="Xavier R.J."/>
            <person name="Alm E.J."/>
        </authorList>
    </citation>
    <scope>NUCLEOTIDE SEQUENCE [LARGE SCALE GENOMIC DNA]</scope>
    <source>
        <strain evidence="4 5">BIOML-A198</strain>
    </source>
</reference>
<evidence type="ECO:0000313" key="5">
    <source>
        <dbReference type="Proteomes" id="UP000487649"/>
    </source>
</evidence>
<dbReference type="PROSITE" id="PS51257">
    <property type="entry name" value="PROKAR_LIPOPROTEIN"/>
    <property type="match status" value="1"/>
</dbReference>
<proteinExistence type="inferred from homology"/>
<dbReference type="PANTHER" id="PTHR30024">
    <property type="entry name" value="ALIPHATIC SULFONATES-BINDING PROTEIN-RELATED"/>
    <property type="match status" value="1"/>
</dbReference>
<dbReference type="RefSeq" id="WP_006785211.1">
    <property type="nucleotide sequence ID" value="NZ_CABJBH010000009.1"/>
</dbReference>
<organism evidence="4 5">
    <name type="scientific">Turicibacter sanguinis</name>
    <dbReference type="NCBI Taxonomy" id="154288"/>
    <lineage>
        <taxon>Bacteria</taxon>
        <taxon>Bacillati</taxon>
        <taxon>Bacillota</taxon>
        <taxon>Erysipelotrichia</taxon>
        <taxon>Erysipelotrichales</taxon>
        <taxon>Turicibacteraceae</taxon>
        <taxon>Turicibacter</taxon>
    </lineage>
</organism>
<comment type="caution">
    <text evidence="4">The sequence shown here is derived from an EMBL/GenBank/DDBJ whole genome shotgun (WGS) entry which is preliminary data.</text>
</comment>
<dbReference type="GO" id="GO:0042597">
    <property type="term" value="C:periplasmic space"/>
    <property type="evidence" value="ECO:0007669"/>
    <property type="project" value="UniProtKB-SubCell"/>
</dbReference>
<dbReference type="Gene3D" id="3.40.190.10">
    <property type="entry name" value="Periplasmic binding protein-like II"/>
    <property type="match status" value="2"/>
</dbReference>
<evidence type="ECO:0000256" key="2">
    <source>
        <dbReference type="ARBA" id="ARBA00010742"/>
    </source>
</evidence>
<dbReference type="GeneID" id="60058644"/>
<sequence length="341" mass="37366">MKSIKRVTSFLGLMALATATLVGCNKSSDELTQIKVAEVTHSVFYAPHYVAISEGFLEEEGLEVELINAGGADKAMASLLSGDVQIGFMGPEASIYVYNEGGKDLAINFAQITQRDGSFLVAKNPHENFSFDEMKGTEVIGGRKGGVPEMTLEYVLKSQGLDARPDDKTAEVNVRTDISFDAMAGAFTGLDAEYVTLFEPLATTMEKEGKGYIVASIGELGGDIPYTCYQTTESYLKENSDVIQSFTNAIYKAQLWVSTHTSEEIAQSIHQFFPDMEIEDLVTVVERYQSIDAWATDPVLKEDSLNNLMDVMELAGQLDNRAPYETIVDTSYAENAINNIK</sequence>
<dbReference type="OrthoDB" id="9802202at2"/>
<dbReference type="SUPFAM" id="SSF53850">
    <property type="entry name" value="Periplasmic binding protein-like II"/>
    <property type="match status" value="1"/>
</dbReference>
<gene>
    <name evidence="4" type="ORF">GMA92_08975</name>
</gene>
<dbReference type="EMBL" id="WMQE01000018">
    <property type="protein sequence ID" value="MTK21552.1"/>
    <property type="molecule type" value="Genomic_DNA"/>
</dbReference>
<dbReference type="Proteomes" id="UP000487649">
    <property type="component" value="Unassembled WGS sequence"/>
</dbReference>
<dbReference type="Pfam" id="PF13379">
    <property type="entry name" value="NMT1_2"/>
    <property type="match status" value="1"/>
</dbReference>
<evidence type="ECO:0000256" key="1">
    <source>
        <dbReference type="ARBA" id="ARBA00004418"/>
    </source>
</evidence>
<accession>A0A173SDT5</accession>
<dbReference type="PANTHER" id="PTHR30024:SF47">
    <property type="entry name" value="TAURINE-BINDING PERIPLASMIC PROTEIN"/>
    <property type="match status" value="1"/>
</dbReference>
<evidence type="ECO:0000256" key="3">
    <source>
        <dbReference type="ARBA" id="ARBA00022729"/>
    </source>
</evidence>
<keyword evidence="3" id="KW-0732">Signal</keyword>